<dbReference type="PANTHER" id="PTHR13939:SF0">
    <property type="entry name" value="NMN AMIDOHYDROLASE-LIKE PROTEIN YFAY"/>
    <property type="match status" value="1"/>
</dbReference>
<dbReference type="InterPro" id="IPR036425">
    <property type="entry name" value="MoaB/Mog-like_dom_sf"/>
</dbReference>
<feature type="domain" description="MoaB/Mog" evidence="2">
    <location>
        <begin position="7"/>
        <end position="175"/>
    </location>
</feature>
<dbReference type="InterPro" id="IPR001453">
    <property type="entry name" value="MoaB/Mog_dom"/>
</dbReference>
<sequence length="415" mass="46114">MQEIRAYIITIGDEILYGQIVDTNAQWMSALLDESGIKTIRRLTIGDDKSEILSAFDEAEKDSDLVLITGGLGPTPDDLTKPCLAEYFNDKLEMREEALNDLSELFKRLDRELSPLNEKQAELPTRAKYLKNDMGTAPGIWMESKKNTVFVSMPGVPYEMKFLMKERVLPEVKKRFMPTSIVHRRINTVGIGESWLHEIIGEKEKALPSHIRLAYLPSPGIVKLRFTGKGEDKPKLIEEVNKTVDEFKPLIEKYIYGYDDEKLEEAIGRVLKFKGKTIATAESCTGGKLAHKITSVPGSSEYFLGSVVSYSNDVKINVLGVKKETIEKEGAVSEDTVKQMAVGARKLLKTDIAISTSGIAGPGGGSKEKPVGTIWLGYADDNQVVAKKINLGKDRAMNIEYTTIAALNLLKKHIM</sequence>
<dbReference type="InterPro" id="IPR008135">
    <property type="entry name" value="Competence-induced_CinA"/>
</dbReference>
<dbReference type="InterPro" id="IPR036653">
    <property type="entry name" value="CinA-like_C"/>
</dbReference>
<dbReference type="InterPro" id="IPR041424">
    <property type="entry name" value="CinA_KH"/>
</dbReference>
<dbReference type="SMART" id="SM00852">
    <property type="entry name" value="MoCF_biosynth"/>
    <property type="match status" value="1"/>
</dbReference>
<dbReference type="Pfam" id="PF18146">
    <property type="entry name" value="CinA_KH"/>
    <property type="match status" value="1"/>
</dbReference>
<dbReference type="Pfam" id="PF00994">
    <property type="entry name" value="MoCF_biosynth"/>
    <property type="match status" value="1"/>
</dbReference>
<dbReference type="Gene3D" id="3.40.980.10">
    <property type="entry name" value="MoaB/Mog-like domain"/>
    <property type="match status" value="1"/>
</dbReference>
<dbReference type="Proteomes" id="UP001209885">
    <property type="component" value="Unassembled WGS sequence"/>
</dbReference>
<dbReference type="Pfam" id="PF02464">
    <property type="entry name" value="CinA"/>
    <property type="match status" value="1"/>
</dbReference>
<name>A0ABT3RL45_9BACT</name>
<organism evidence="3 4">
    <name type="scientific">Mangrovivirga halotolerans</name>
    <dbReference type="NCBI Taxonomy" id="2993936"/>
    <lineage>
        <taxon>Bacteria</taxon>
        <taxon>Pseudomonadati</taxon>
        <taxon>Bacteroidota</taxon>
        <taxon>Cytophagia</taxon>
        <taxon>Cytophagales</taxon>
        <taxon>Mangrovivirgaceae</taxon>
        <taxon>Mangrovivirga</taxon>
    </lineage>
</organism>
<protein>
    <recommendedName>
        <fullName evidence="1">CinA-like protein</fullName>
    </recommendedName>
</protein>
<dbReference type="PANTHER" id="PTHR13939">
    <property type="entry name" value="NICOTINAMIDE-NUCLEOTIDE AMIDOHYDROLASE PNCC"/>
    <property type="match status" value="1"/>
</dbReference>
<keyword evidence="4" id="KW-1185">Reference proteome</keyword>
<dbReference type="InterPro" id="IPR050101">
    <property type="entry name" value="CinA"/>
</dbReference>
<dbReference type="EMBL" id="JAPFQN010000002">
    <property type="protein sequence ID" value="MCX2742520.1"/>
    <property type="molecule type" value="Genomic_DNA"/>
</dbReference>
<comment type="caution">
    <text evidence="3">The sequence shown here is derived from an EMBL/GenBank/DDBJ whole genome shotgun (WGS) entry which is preliminary data.</text>
</comment>
<evidence type="ECO:0000259" key="2">
    <source>
        <dbReference type="SMART" id="SM00852"/>
    </source>
</evidence>
<proteinExistence type="inferred from homology"/>
<dbReference type="NCBIfam" id="TIGR00199">
    <property type="entry name" value="PncC_domain"/>
    <property type="match status" value="1"/>
</dbReference>
<dbReference type="PIRSF" id="PIRSF006728">
    <property type="entry name" value="CinA"/>
    <property type="match status" value="1"/>
</dbReference>
<dbReference type="NCBIfam" id="NF001813">
    <property type="entry name" value="PRK00549.1"/>
    <property type="match status" value="1"/>
</dbReference>
<dbReference type="RefSeq" id="WP_266054763.1">
    <property type="nucleotide sequence ID" value="NZ_JAPFQN010000002.1"/>
</dbReference>
<dbReference type="HAMAP" id="MF_00226_B">
    <property type="entry name" value="CinA_B"/>
    <property type="match status" value="1"/>
</dbReference>
<comment type="similarity">
    <text evidence="1">Belongs to the CinA family.</text>
</comment>
<dbReference type="Gene3D" id="3.90.950.20">
    <property type="entry name" value="CinA-like"/>
    <property type="match status" value="1"/>
</dbReference>
<accession>A0ABT3RL45</accession>
<dbReference type="CDD" id="cd00885">
    <property type="entry name" value="cinA"/>
    <property type="match status" value="1"/>
</dbReference>
<evidence type="ECO:0000313" key="4">
    <source>
        <dbReference type="Proteomes" id="UP001209885"/>
    </source>
</evidence>
<dbReference type="SUPFAM" id="SSF142433">
    <property type="entry name" value="CinA-like"/>
    <property type="match status" value="1"/>
</dbReference>
<dbReference type="SUPFAM" id="SSF53218">
    <property type="entry name" value="Molybdenum cofactor biosynthesis proteins"/>
    <property type="match status" value="1"/>
</dbReference>
<dbReference type="InterPro" id="IPR008136">
    <property type="entry name" value="CinA_C"/>
</dbReference>
<dbReference type="NCBIfam" id="TIGR00177">
    <property type="entry name" value="molyb_syn"/>
    <property type="match status" value="1"/>
</dbReference>
<reference evidence="3 4" key="1">
    <citation type="submission" date="2022-11" db="EMBL/GenBank/DDBJ databases">
        <title>The characterization of three novel Bacteroidetes species and genomic analysis of their roles in tidal elemental geochemical cycles.</title>
        <authorList>
            <person name="Ma K."/>
        </authorList>
    </citation>
    <scope>NUCLEOTIDE SEQUENCE [LARGE SCALE GENOMIC DNA]</scope>
    <source>
        <strain evidence="3 4">M17</strain>
    </source>
</reference>
<evidence type="ECO:0000313" key="3">
    <source>
        <dbReference type="EMBL" id="MCX2742520.1"/>
    </source>
</evidence>
<dbReference type="NCBIfam" id="TIGR00200">
    <property type="entry name" value="cinA_nterm"/>
    <property type="match status" value="1"/>
</dbReference>
<dbReference type="Gene3D" id="3.30.70.2860">
    <property type="match status" value="1"/>
</dbReference>
<gene>
    <name evidence="3" type="ORF">OO013_01515</name>
</gene>
<evidence type="ECO:0000256" key="1">
    <source>
        <dbReference type="HAMAP-Rule" id="MF_00226"/>
    </source>
</evidence>